<keyword evidence="6 10" id="KW-0274">FAD</keyword>
<comment type="subcellular location">
    <subcellularLocation>
        <location evidence="2">Mitochondrion outer membrane</location>
    </subcellularLocation>
</comment>
<comment type="caution">
    <text evidence="13">The sequence shown here is derived from an EMBL/GenBank/DDBJ whole genome shotgun (WGS) entry which is preliminary data.</text>
</comment>
<reference evidence="14" key="1">
    <citation type="journal article" date="2015" name="BMC Genomics">
        <title>Draft genome of a commonly misdiagnosed multidrug resistant pathogen Candida auris.</title>
        <authorList>
            <person name="Chatterjee S."/>
            <person name="Alampalli S.V."/>
            <person name="Nageshan R.K."/>
            <person name="Chettiar S.T."/>
            <person name="Joshi S."/>
            <person name="Tatu U.S."/>
        </authorList>
    </citation>
    <scope>NUCLEOTIDE SEQUENCE [LARGE SCALE GENOMIC DNA]</scope>
    <source>
        <strain evidence="14">6684</strain>
    </source>
</reference>
<dbReference type="InterPro" id="IPR008333">
    <property type="entry name" value="Cbr1-like_FAD-bd_dom"/>
</dbReference>
<feature type="compositionally biased region" description="Basic and acidic residues" evidence="11">
    <location>
        <begin position="31"/>
        <end position="49"/>
    </location>
</feature>
<feature type="binding site" evidence="10">
    <location>
        <position position="276"/>
    </location>
    <ligand>
        <name>FAD</name>
        <dbReference type="ChEBI" id="CHEBI:57692"/>
    </ligand>
</feature>
<dbReference type="VEuPathDB" id="FungiDB:QG37_07351"/>
<evidence type="ECO:0000256" key="7">
    <source>
        <dbReference type="ARBA" id="ARBA00023002"/>
    </source>
</evidence>
<comment type="similarity">
    <text evidence="3">Belongs to the flavoprotein pyridine nucleotide cytochrome reductase family.</text>
</comment>
<dbReference type="GO" id="GO:0005741">
    <property type="term" value="C:mitochondrial outer membrane"/>
    <property type="evidence" value="ECO:0007669"/>
    <property type="project" value="UniProtKB-SubCell"/>
</dbReference>
<proteinExistence type="inferred from homology"/>
<feature type="domain" description="FAD-binding FR-type" evidence="12">
    <location>
        <begin position="161"/>
        <end position="300"/>
    </location>
</feature>
<feature type="binding site" evidence="10">
    <location>
        <position position="275"/>
    </location>
    <ligand>
        <name>FAD</name>
        <dbReference type="ChEBI" id="CHEBI:57692"/>
    </ligand>
</feature>
<keyword evidence="5" id="KW-1000">Mitochondrion outer membrane</keyword>
<dbReference type="Pfam" id="PF00970">
    <property type="entry name" value="FAD_binding_6"/>
    <property type="match status" value="1"/>
</dbReference>
<evidence type="ECO:0000313" key="13">
    <source>
        <dbReference type="EMBL" id="KND96224.1"/>
    </source>
</evidence>
<dbReference type="VEuPathDB" id="FungiDB:CJI97_004781"/>
<evidence type="ECO:0000256" key="10">
    <source>
        <dbReference type="PIRSR" id="PIRSR601834-1"/>
    </source>
</evidence>
<organism evidence="13 14">
    <name type="scientific">Candidozyma auris</name>
    <name type="common">Yeast</name>
    <name type="synonym">Candida auris</name>
    <dbReference type="NCBI Taxonomy" id="498019"/>
    <lineage>
        <taxon>Eukaryota</taxon>
        <taxon>Fungi</taxon>
        <taxon>Dikarya</taxon>
        <taxon>Ascomycota</taxon>
        <taxon>Saccharomycotina</taxon>
        <taxon>Pichiomycetes</taxon>
        <taxon>Metschnikowiaceae</taxon>
        <taxon>Candidozyma</taxon>
    </lineage>
</organism>
<dbReference type="VEuPathDB" id="FungiDB:CJJ09_004684"/>
<comment type="cofactor">
    <cofactor evidence="1 10">
        <name>FAD</name>
        <dbReference type="ChEBI" id="CHEBI:57692"/>
    </cofactor>
</comment>
<evidence type="ECO:0000256" key="4">
    <source>
        <dbReference type="ARBA" id="ARBA00022630"/>
    </source>
</evidence>
<evidence type="ECO:0000256" key="8">
    <source>
        <dbReference type="ARBA" id="ARBA00023128"/>
    </source>
</evidence>
<dbReference type="PROSITE" id="PS51384">
    <property type="entry name" value="FAD_FR"/>
    <property type="match status" value="1"/>
</dbReference>
<accession>A0A0L0NQD6</accession>
<dbReference type="SUPFAM" id="SSF52343">
    <property type="entry name" value="Ferredoxin reductase-like, C-terminal NADP-linked domain"/>
    <property type="match status" value="1"/>
</dbReference>
<evidence type="ECO:0000256" key="2">
    <source>
        <dbReference type="ARBA" id="ARBA00004294"/>
    </source>
</evidence>
<dbReference type="InterPro" id="IPR017927">
    <property type="entry name" value="FAD-bd_FR_type"/>
</dbReference>
<dbReference type="VEuPathDB" id="FungiDB:CJJ07_001460"/>
<evidence type="ECO:0000256" key="11">
    <source>
        <dbReference type="SAM" id="MobiDB-lite"/>
    </source>
</evidence>
<keyword evidence="8" id="KW-0496">Mitochondrion</keyword>
<dbReference type="Gene3D" id="2.40.30.10">
    <property type="entry name" value="Translation factors"/>
    <property type="match status" value="1"/>
</dbReference>
<dbReference type="CDD" id="cd06183">
    <property type="entry name" value="cyt_b5_reduct_like"/>
    <property type="match status" value="1"/>
</dbReference>
<evidence type="ECO:0000256" key="5">
    <source>
        <dbReference type="ARBA" id="ARBA00022787"/>
    </source>
</evidence>
<evidence type="ECO:0000256" key="3">
    <source>
        <dbReference type="ARBA" id="ARBA00006105"/>
    </source>
</evidence>
<dbReference type="InterPro" id="IPR001834">
    <property type="entry name" value="CBR-like"/>
</dbReference>
<dbReference type="SUPFAM" id="SSF63380">
    <property type="entry name" value="Riboflavin synthase domain-like"/>
    <property type="match status" value="1"/>
</dbReference>
<dbReference type="PANTHER" id="PTHR19370">
    <property type="entry name" value="NADH-CYTOCHROME B5 REDUCTASE"/>
    <property type="match status" value="1"/>
</dbReference>
<evidence type="ECO:0000313" key="14">
    <source>
        <dbReference type="Proteomes" id="UP000037122"/>
    </source>
</evidence>
<feature type="region of interest" description="Disordered" evidence="11">
    <location>
        <begin position="27"/>
        <end position="49"/>
    </location>
</feature>
<gene>
    <name evidence="13" type="ORF">QG37_07351</name>
</gene>
<dbReference type="Proteomes" id="UP000037122">
    <property type="component" value="Unassembled WGS sequence"/>
</dbReference>
<dbReference type="VEuPathDB" id="FungiDB:B9J08_004671"/>
<dbReference type="GO" id="GO:0016491">
    <property type="term" value="F:oxidoreductase activity"/>
    <property type="evidence" value="ECO:0007669"/>
    <property type="project" value="UniProtKB-KW"/>
</dbReference>
<keyword evidence="7" id="KW-0560">Oxidoreductase</keyword>
<feature type="binding site" evidence="10">
    <location>
        <position position="268"/>
    </location>
    <ligand>
        <name>FAD</name>
        <dbReference type="ChEBI" id="CHEBI:57692"/>
    </ligand>
</feature>
<keyword evidence="4 10" id="KW-0285">Flavoprotein</keyword>
<evidence type="ECO:0000256" key="6">
    <source>
        <dbReference type="ARBA" id="ARBA00022827"/>
    </source>
</evidence>
<dbReference type="InterPro" id="IPR039261">
    <property type="entry name" value="FNR_nucleotide-bd"/>
</dbReference>
<dbReference type="AlphaFoldDB" id="A0A0L0NQD6"/>
<dbReference type="Gene3D" id="3.40.50.80">
    <property type="entry name" value="Nucleotide-binding domain of ferredoxin-NADP reductase (FNR) module"/>
    <property type="match status" value="1"/>
</dbReference>
<evidence type="ECO:0000256" key="1">
    <source>
        <dbReference type="ARBA" id="ARBA00001974"/>
    </source>
</evidence>
<dbReference type="InterPro" id="IPR017938">
    <property type="entry name" value="Riboflavin_synthase-like_b-brl"/>
</dbReference>
<evidence type="ECO:0000259" key="12">
    <source>
        <dbReference type="PROSITE" id="PS51384"/>
    </source>
</evidence>
<protein>
    <recommendedName>
        <fullName evidence="12">FAD-binding FR-type domain-containing protein</fullName>
    </recommendedName>
</protein>
<keyword evidence="9" id="KW-0472">Membrane</keyword>
<dbReference type="PANTHER" id="PTHR19370:SF189">
    <property type="entry name" value="CYTOCHROME C MITOCHONDRIAL IMPORT FACTOR CYC2"/>
    <property type="match status" value="1"/>
</dbReference>
<name>A0A0L0NQD6_CANAR</name>
<dbReference type="VEuPathDB" id="FungiDB:CJI96_0004479"/>
<sequence>MYRLGLTRCLAPSRQTSVSFLRNTRAKYSSKNKDSFEDDKGVSKKENDNRLFKVNQKSSPSAPAEMPTDQGLDKLMKKDNKVYVPKLRYERKSYEMPGMPNEDDFTKFSYKVQKPKTVTRWSRYLPKVMALAFILWGGYTVKVWYFPAEKGADSKELLDPEHFHPFIVTYNKKIDDDHYLLEVTPKFKNWQFSYYANYEGKTIWNGDRLWSVEIMQPQIQIVRSYTPLPLYFMKSERTRSGEEEPLLRVIDNDREDYDKGGVMTFYIKRYDDGEMSRYLTSRKVGDIIDIRGPYTEFKFPYHPLKKYHQRPLFRDLPSKVEAESLLPSIKKEHDLPEFDNLTYYGAGTGIAPILQCLFSRNPYRGFVNIHYSARTPSEFEPFARYLFFLEKLDRVKLHTHYDSAPKTALKQNDIPKPFEPHYTSSSKLEKQFSDKKELLEEDKLKLRMAIMRDSENDVSSAVKETERAVRYENAIQQAQVTLTKPKDPSSLALVCGPDGYVDHVAGAKNLETNEQGEIRGLLGKKGWDNSNVYKL</sequence>
<evidence type="ECO:0000256" key="9">
    <source>
        <dbReference type="ARBA" id="ARBA00023136"/>
    </source>
</evidence>
<dbReference type="EMBL" id="LGST01000057">
    <property type="protein sequence ID" value="KND96224.1"/>
    <property type="molecule type" value="Genomic_DNA"/>
</dbReference>